<dbReference type="EMBL" id="WOTE01000008">
    <property type="protein sequence ID" value="NHO40324.1"/>
    <property type="molecule type" value="Genomic_DNA"/>
</dbReference>
<proteinExistence type="predicted"/>
<comment type="caution">
    <text evidence="1">The sequence shown here is derived from an EMBL/GenBank/DDBJ whole genome shotgun (WGS) entry which is preliminary data.</text>
</comment>
<keyword evidence="2" id="KW-1185">Reference proteome</keyword>
<organism evidence="1 2">
    <name type="scientific">Acetobacter ghanensis</name>
    <dbReference type="NCBI Taxonomy" id="431306"/>
    <lineage>
        <taxon>Bacteria</taxon>
        <taxon>Pseudomonadati</taxon>
        <taxon>Pseudomonadota</taxon>
        <taxon>Alphaproteobacteria</taxon>
        <taxon>Acetobacterales</taxon>
        <taxon>Acetobacteraceae</taxon>
        <taxon>Acetobacter</taxon>
    </lineage>
</organism>
<dbReference type="RefSeq" id="WP_157065335.1">
    <property type="nucleotide sequence ID" value="NZ_LN609302.1"/>
</dbReference>
<accession>A0ABX0KPD5</accession>
<evidence type="ECO:0000313" key="2">
    <source>
        <dbReference type="Proteomes" id="UP000657200"/>
    </source>
</evidence>
<protein>
    <submittedName>
        <fullName evidence="1">Uncharacterized protein</fullName>
    </submittedName>
</protein>
<gene>
    <name evidence="1" type="ORF">GOB80_11650</name>
</gene>
<sequence length="101" mass="11021">MPECAYYPPLLPDSYSSTLAVLKANGLSSNNAYAVAELIHSSPQNRETLSVNWTRGKWSVSVEEMRYGSSVFIAALTSPPICGYKSSLRRPDAGKSPEHQS</sequence>
<reference evidence="1 2" key="1">
    <citation type="journal article" date="2020" name="Int. J. Syst. Evol. Microbiol.">
        <title>Novel acetic acid bacteria from cider fermentations: Acetobacter conturbans sp. nov. and Acetobacter fallax sp. nov.</title>
        <authorList>
            <person name="Sombolestani A.S."/>
            <person name="Cleenwerck I."/>
            <person name="Cnockaert M."/>
            <person name="Borremans W."/>
            <person name="Wieme A.D."/>
            <person name="De Vuyst L."/>
            <person name="Vandamme P."/>
        </authorList>
    </citation>
    <scope>NUCLEOTIDE SEQUENCE [LARGE SCALE GENOMIC DNA]</scope>
    <source>
        <strain evidence="1 2">LMG 23848</strain>
    </source>
</reference>
<dbReference type="Proteomes" id="UP000657200">
    <property type="component" value="Unassembled WGS sequence"/>
</dbReference>
<name>A0ABX0KPD5_9PROT</name>
<evidence type="ECO:0000313" key="1">
    <source>
        <dbReference type="EMBL" id="NHO40324.1"/>
    </source>
</evidence>